<dbReference type="OrthoDB" id="423364at2759"/>
<sequence>MHAGYANNILAPGPKPPEHIARLRSLLVDAEAELRRRRQHRLELESSKLPSADRSADIHVDVELPDDPPEELAMKAMAAHHEPPPAALHRLAVAVMLLLEAPLLVDLGDHPLPWRVPWRNLQVLLRKPCEEAADAAKASHAPMVSIVAALRRHPFGQRLAKHVHRILAGDLPVTREEVLQADKQCVCLYDWVHEMTAPLLNLPDSQSASPDSPTLDAAESQDDRSAAVVAVSEQEKEVARLRRKLREAERSEQAAADFASENDPAGVPIEASSNRNESPASPELPELPEELREELEVTGQKSLQYRLEEVSVPATQEAVLRSLVKTLLEPRAGSKRCLEIVGHAEDREDAEIAKERAEAAKAWLLSCGVPPERLIAVRWEAGGPSICRRTDLRLLEPVGADSAMRQKAAELMKRIFAGRAGLVEGEGPNSRAEQCGTSGSNMPGDTKECQKDMEAVAAQPSYNLEESFDSATQRRQLRLVFRKETLTPTDAVLEVGSRTVRLGSLAGAWKELEVTLPFEVRSLEQPAAKFSRRAGTLTVLLTAAHD</sequence>
<organism evidence="2 3">
    <name type="scientific">Symbiodinium natans</name>
    <dbReference type="NCBI Taxonomy" id="878477"/>
    <lineage>
        <taxon>Eukaryota</taxon>
        <taxon>Sar</taxon>
        <taxon>Alveolata</taxon>
        <taxon>Dinophyceae</taxon>
        <taxon>Suessiales</taxon>
        <taxon>Symbiodiniaceae</taxon>
        <taxon>Symbiodinium</taxon>
    </lineage>
</organism>
<reference evidence="2" key="1">
    <citation type="submission" date="2021-02" db="EMBL/GenBank/DDBJ databases">
        <authorList>
            <person name="Dougan E. K."/>
            <person name="Rhodes N."/>
            <person name="Thang M."/>
            <person name="Chan C."/>
        </authorList>
    </citation>
    <scope>NUCLEOTIDE SEQUENCE</scope>
</reference>
<protein>
    <submittedName>
        <fullName evidence="2">Uncharacterized protein</fullName>
    </submittedName>
</protein>
<comment type="caution">
    <text evidence="2">The sequence shown here is derived from an EMBL/GenBank/DDBJ whole genome shotgun (WGS) entry which is preliminary data.</text>
</comment>
<dbReference type="InterPro" id="IPR036737">
    <property type="entry name" value="OmpA-like_sf"/>
</dbReference>
<evidence type="ECO:0000256" key="1">
    <source>
        <dbReference type="SAM" id="MobiDB-lite"/>
    </source>
</evidence>
<evidence type="ECO:0000313" key="2">
    <source>
        <dbReference type="EMBL" id="CAE7512565.1"/>
    </source>
</evidence>
<dbReference type="SUPFAM" id="SSF103088">
    <property type="entry name" value="OmpA-like"/>
    <property type="match status" value="1"/>
</dbReference>
<keyword evidence="3" id="KW-1185">Reference proteome</keyword>
<dbReference type="Proteomes" id="UP000604046">
    <property type="component" value="Unassembled WGS sequence"/>
</dbReference>
<dbReference type="AlphaFoldDB" id="A0A812T1Z5"/>
<feature type="compositionally biased region" description="Polar residues" evidence="1">
    <location>
        <begin position="203"/>
        <end position="212"/>
    </location>
</feature>
<feature type="region of interest" description="Disordered" evidence="1">
    <location>
        <begin position="252"/>
        <end position="293"/>
    </location>
</feature>
<dbReference type="EMBL" id="CAJNDS010002526">
    <property type="protein sequence ID" value="CAE7512565.1"/>
    <property type="molecule type" value="Genomic_DNA"/>
</dbReference>
<proteinExistence type="predicted"/>
<accession>A0A812T1Z5</accession>
<feature type="region of interest" description="Disordered" evidence="1">
    <location>
        <begin position="426"/>
        <end position="445"/>
    </location>
</feature>
<feature type="compositionally biased region" description="Polar residues" evidence="1">
    <location>
        <begin position="431"/>
        <end position="443"/>
    </location>
</feature>
<feature type="region of interest" description="Disordered" evidence="1">
    <location>
        <begin position="202"/>
        <end position="231"/>
    </location>
</feature>
<gene>
    <name evidence="2" type="ORF">SNAT2548_LOCUS28692</name>
</gene>
<evidence type="ECO:0000313" key="3">
    <source>
        <dbReference type="Proteomes" id="UP000604046"/>
    </source>
</evidence>
<dbReference type="Gene3D" id="3.30.1330.60">
    <property type="entry name" value="OmpA-like domain"/>
    <property type="match status" value="1"/>
</dbReference>
<name>A0A812T1Z5_9DINO</name>